<feature type="domain" description="CAAX prenyl protease 2/Lysostaphin resistance protein A-like" evidence="2">
    <location>
        <begin position="110"/>
        <end position="210"/>
    </location>
</feature>
<keyword evidence="3" id="KW-0645">Protease</keyword>
<keyword evidence="4" id="KW-1185">Reference proteome</keyword>
<dbReference type="InterPro" id="IPR003675">
    <property type="entry name" value="Rce1/LyrA-like_dom"/>
</dbReference>
<feature type="transmembrane region" description="Helical" evidence="1">
    <location>
        <begin position="170"/>
        <end position="193"/>
    </location>
</feature>
<dbReference type="RefSeq" id="WP_203001242.1">
    <property type="nucleotide sequence ID" value="NZ_JAEMEF010000013.1"/>
</dbReference>
<dbReference type="GO" id="GO:0008237">
    <property type="term" value="F:metallopeptidase activity"/>
    <property type="evidence" value="ECO:0007669"/>
    <property type="project" value="UniProtKB-KW"/>
</dbReference>
<feature type="transmembrane region" description="Helical" evidence="1">
    <location>
        <begin position="44"/>
        <end position="61"/>
    </location>
</feature>
<evidence type="ECO:0000313" key="4">
    <source>
        <dbReference type="Proteomes" id="UP000605013"/>
    </source>
</evidence>
<accession>A0ABS1WNP5</accession>
<comment type="caution">
    <text evidence="3">The sequence shown here is derived from an EMBL/GenBank/DDBJ whole genome shotgun (WGS) entry which is preliminary data.</text>
</comment>
<feature type="transmembrane region" description="Helical" evidence="1">
    <location>
        <begin position="147"/>
        <end position="164"/>
    </location>
</feature>
<name>A0ABS1WNP5_9FLAO</name>
<evidence type="ECO:0000259" key="2">
    <source>
        <dbReference type="Pfam" id="PF02517"/>
    </source>
</evidence>
<evidence type="ECO:0000256" key="1">
    <source>
        <dbReference type="SAM" id="Phobius"/>
    </source>
</evidence>
<feature type="transmembrane region" description="Helical" evidence="1">
    <location>
        <begin position="12"/>
        <end position="32"/>
    </location>
</feature>
<protein>
    <submittedName>
        <fullName evidence="3">CPBP family intramembrane metalloprotease</fullName>
    </submittedName>
</protein>
<proteinExistence type="predicted"/>
<dbReference type="Proteomes" id="UP000605013">
    <property type="component" value="Unassembled WGS sequence"/>
</dbReference>
<feature type="transmembrane region" description="Helical" evidence="1">
    <location>
        <begin position="110"/>
        <end position="126"/>
    </location>
</feature>
<gene>
    <name evidence="3" type="ORF">JAO71_13100</name>
</gene>
<dbReference type="Pfam" id="PF02517">
    <property type="entry name" value="Rce1-like"/>
    <property type="match status" value="1"/>
</dbReference>
<keyword evidence="1" id="KW-0472">Membrane</keyword>
<dbReference type="EMBL" id="JAEMEF010000013">
    <property type="protein sequence ID" value="MBL7560739.1"/>
    <property type="molecule type" value="Genomic_DNA"/>
</dbReference>
<evidence type="ECO:0000313" key="3">
    <source>
        <dbReference type="EMBL" id="MBL7560739.1"/>
    </source>
</evidence>
<sequence>MDTKQFWKQLTLFIIILLLILITREYISYQLINNRIESYQTHTILSISANLILILVSLFFINKNGLYTIAGLKGTTLKKWYLLVFPLIFLVVLNILVIDPINTDTLYSNIVIYTIYSMSIGFAEELSIRGFMQSHLINYFGQTKKSIVISIFIASAFFGVIHLINFDKGFYGEMSQVCFATFIGVMFGVLLVITKRIYPLILVHTIIDFVADLDTVGMPITEKISDPTTLETAIIITLLAFPCLLYAVFLMKKQPLIHQNQKL</sequence>
<organism evidence="3 4">
    <name type="scientific">Olleya sediminilitoris</name>
    <dbReference type="NCBI Taxonomy" id="2795739"/>
    <lineage>
        <taxon>Bacteria</taxon>
        <taxon>Pseudomonadati</taxon>
        <taxon>Bacteroidota</taxon>
        <taxon>Flavobacteriia</taxon>
        <taxon>Flavobacteriales</taxon>
        <taxon>Flavobacteriaceae</taxon>
    </lineage>
</organism>
<reference evidence="3 4" key="1">
    <citation type="submission" date="2020-12" db="EMBL/GenBank/DDBJ databases">
        <title>Olleya sediminilitoris sp. nov., isolated from a tidal flat.</title>
        <authorList>
            <person name="Park S."/>
            <person name="Yoon J.-H."/>
        </authorList>
    </citation>
    <scope>NUCLEOTIDE SEQUENCE [LARGE SCALE GENOMIC DNA]</scope>
    <source>
        <strain evidence="3 4">YSTF-M6</strain>
    </source>
</reference>
<feature type="transmembrane region" description="Helical" evidence="1">
    <location>
        <begin position="81"/>
        <end position="98"/>
    </location>
</feature>
<keyword evidence="1" id="KW-0812">Transmembrane</keyword>
<keyword evidence="3" id="KW-0482">Metalloprotease</keyword>
<keyword evidence="1" id="KW-1133">Transmembrane helix</keyword>
<feature type="transmembrane region" description="Helical" evidence="1">
    <location>
        <begin position="232"/>
        <end position="251"/>
    </location>
</feature>
<keyword evidence="3" id="KW-0378">Hydrolase</keyword>